<organism evidence="1 2">
    <name type="scientific">Racocetra persica</name>
    <dbReference type="NCBI Taxonomy" id="160502"/>
    <lineage>
        <taxon>Eukaryota</taxon>
        <taxon>Fungi</taxon>
        <taxon>Fungi incertae sedis</taxon>
        <taxon>Mucoromycota</taxon>
        <taxon>Glomeromycotina</taxon>
        <taxon>Glomeromycetes</taxon>
        <taxon>Diversisporales</taxon>
        <taxon>Gigasporaceae</taxon>
        <taxon>Racocetra</taxon>
    </lineage>
</organism>
<proteinExistence type="predicted"/>
<protein>
    <submittedName>
        <fullName evidence="1">19407_t:CDS:1</fullName>
    </submittedName>
</protein>
<gene>
    <name evidence="1" type="ORF">RPERSI_LOCUS21646</name>
</gene>
<evidence type="ECO:0000313" key="1">
    <source>
        <dbReference type="EMBL" id="CAG8804047.1"/>
    </source>
</evidence>
<accession>A0ACA9RQP9</accession>
<dbReference type="EMBL" id="CAJVQC010063910">
    <property type="protein sequence ID" value="CAG8804047.1"/>
    <property type="molecule type" value="Genomic_DNA"/>
</dbReference>
<keyword evidence="2" id="KW-1185">Reference proteome</keyword>
<feature type="non-terminal residue" evidence="1">
    <location>
        <position position="43"/>
    </location>
</feature>
<reference evidence="1" key="1">
    <citation type="submission" date="2021-06" db="EMBL/GenBank/DDBJ databases">
        <authorList>
            <person name="Kallberg Y."/>
            <person name="Tangrot J."/>
            <person name="Rosling A."/>
        </authorList>
    </citation>
    <scope>NUCLEOTIDE SEQUENCE</scope>
    <source>
        <strain evidence="1">MA461A</strain>
    </source>
</reference>
<name>A0ACA9RQP9_9GLOM</name>
<dbReference type="Proteomes" id="UP000789920">
    <property type="component" value="Unassembled WGS sequence"/>
</dbReference>
<comment type="caution">
    <text evidence="1">The sequence shown here is derived from an EMBL/GenBank/DDBJ whole genome shotgun (WGS) entry which is preliminary data.</text>
</comment>
<sequence>SLKPKTASWLSIAEFAILEEAILRTYKIKAREYYNDKSRKRSQ</sequence>
<evidence type="ECO:0000313" key="2">
    <source>
        <dbReference type="Proteomes" id="UP000789920"/>
    </source>
</evidence>
<feature type="non-terminal residue" evidence="1">
    <location>
        <position position="1"/>
    </location>
</feature>